<dbReference type="InterPro" id="IPR000253">
    <property type="entry name" value="FHA_dom"/>
</dbReference>
<dbReference type="SUPFAM" id="SSF49879">
    <property type="entry name" value="SMAD/FHA domain"/>
    <property type="match status" value="1"/>
</dbReference>
<feature type="compositionally biased region" description="Basic and acidic residues" evidence="14">
    <location>
        <begin position="1141"/>
        <end position="1169"/>
    </location>
</feature>
<keyword evidence="11" id="KW-0131">Cell cycle</keyword>
<feature type="domain" description="BRCT" evidence="16">
    <location>
        <begin position="1297"/>
        <end position="1364"/>
    </location>
</feature>
<feature type="region of interest" description="Disordered" evidence="14">
    <location>
        <begin position="986"/>
        <end position="1268"/>
    </location>
</feature>
<evidence type="ECO:0000256" key="8">
    <source>
        <dbReference type="ARBA" id="ARBA00022843"/>
    </source>
</evidence>
<dbReference type="InterPro" id="IPR008984">
    <property type="entry name" value="SMAD_FHA_dom_sf"/>
</dbReference>
<dbReference type="RefSeq" id="XP_052742168.1">
    <property type="nucleotide sequence ID" value="XM_052886208.1"/>
</dbReference>
<accession>A0ABM3LSW2</accession>
<keyword evidence="6" id="KW-0677">Repeat</keyword>
<evidence type="ECO:0000256" key="4">
    <source>
        <dbReference type="ARBA" id="ARBA00022454"/>
    </source>
</evidence>
<dbReference type="Gene3D" id="2.60.200.20">
    <property type="match status" value="1"/>
</dbReference>
<dbReference type="PANTHER" id="PTHR23196">
    <property type="entry name" value="PAX TRANSCRIPTION ACTIVATION DOMAIN INTERACTING PROTEIN"/>
    <property type="match status" value="1"/>
</dbReference>
<feature type="region of interest" description="Disordered" evidence="14">
    <location>
        <begin position="490"/>
        <end position="509"/>
    </location>
</feature>
<evidence type="ECO:0000256" key="13">
    <source>
        <dbReference type="ARBA" id="ARBA00030146"/>
    </source>
</evidence>
<gene>
    <name evidence="18" type="primary">LOC112056307</name>
</gene>
<feature type="compositionally biased region" description="Basic and acidic residues" evidence="14">
    <location>
        <begin position="1057"/>
        <end position="1071"/>
    </location>
</feature>
<dbReference type="Pfam" id="PF16770">
    <property type="entry name" value="RTT107_BRCT_5"/>
    <property type="match status" value="1"/>
</dbReference>
<feature type="compositionally biased region" description="Basic and acidic residues" evidence="14">
    <location>
        <begin position="1209"/>
        <end position="1222"/>
    </location>
</feature>
<dbReference type="PANTHER" id="PTHR23196:SF1">
    <property type="entry name" value="PAX-INTERACTING PROTEIN 1"/>
    <property type="match status" value="1"/>
</dbReference>
<keyword evidence="9" id="KW-0007">Acetylation</keyword>
<evidence type="ECO:0000256" key="10">
    <source>
        <dbReference type="ARBA" id="ARBA00023242"/>
    </source>
</evidence>
<dbReference type="SMART" id="SM00292">
    <property type="entry name" value="BRCT"/>
    <property type="match status" value="1"/>
</dbReference>
<sequence length="1468" mass="166274">MELTQRLECTQELYFNNSEKSYPDQIGFLGICGDKYPLNKGPNKIGRDPGTCNIVLDLNSISRQHAVINILNCKEFMLMDLDSANKTKLSGKTLQPYLPLPLKNGDMIQFGDIFGVFRLLKEENELPLTQAVDIPDTPVQNRHISKINIHATTIPESPEVSDKDDSFIATSQQKPKNIFKSPNDNYIKSSGKTIAIKPVGTSKIDNVFWSSSKKSDSFTLCTQSNDSRRFDESVISPRNSKTLTNEQSIFDMDTQIPNDNISKEIYELDTQIPHENGKENVDCIYNASTQIVNPLLPEIYEMETQLPTEENLPEICKLQEQENLKLNLCVDNKENDNNINNAETQVILNEGQILPKDIFNAETQAMVGIKVLSPKVKEIINIKSKLASANNVSDDKKLFDEIDNHPLEHNFESQQLLSPKFNTNEQLDDEEDAYIPESQIIQFVPQKRVNRIESDSSTDCEDINIAATQIIPKITDDNLTDCEDESNNVIKEKKNQRKSPDIDDDSTDCEFNEDDLFKQNTVVQKESFNNQPTQTSGNAKIDTGIANQTNKSDNFEDLQTQIIEENKPTRTEPHRQSTFSFEEALTQQIGSEEIIQFKFPFQSSVKKIKETENLSLNKSNTAIKHDEKYYAATQDLFDDLPDDKIEKNNCDLRDDDVIKTKRAVQNDLFEGQSTHILEHAKLDTGTADHSICNNFEDLQTQIIEENEYTQSKKAEPERRSGLCFEEALTQQIYSEEVVQFKVPLQSSVKKKKKIDENLNPNKSNTAIVIDDDDDDEKYYAATQDILDDLCSQKPLSPDDKIIEIDENQSVENKTTFTKVSPRSSTESSDVEEKIYEFVSNLTCSQIEDVVGVEKQVTVLQRIPSDKSDILVTPKKIDCVSILEIELPNTQEIKSGISLIHNSDTESLPDHHSESGNDSENNSPVKLKHKPKSVQKIRINLSDKFDPETIPVRSSTRIRKPTSKMLNCDDVFQNTAENILNQVSAKNQNVKDDKLKESNDKKSYRKEKSYRSKTKIEDQAGSSNSRARNRHHVDENDSKKTITDNSEKKESKRGRKAKQMDEVILDSKEKTVDNTNSSTSRSTRNKRKLDQNTGSDSKSRKTKSKSPEKDKHRLDVKNKNNQKHAEERSESQVIVKRRKSTKERSKSPEMTRKRKPTEERPSSSETEKSAKNRSKSPKLEKNKTETRSSEKSRASKDTEVRRSTRNRSKKSGETSNMKHEESKVYSIDRISSDTSTNSPIKQKRPATCELDVPNAKKPKNGENQNVTQTQPKLKSILRATPARKTKTQHVLFTAFPNEEVQDKLQKLGAVIVSDVMSCTVVLTLEIKRTFKLLCAVGLGKPIVGPNWVQACADTNMIVDPWLYLLQDAAAERKFRFNLQHTLVGRREFLKGYSVSSTPSVLPAAKEMKLIVECSGGKWEEGGRNWVCLSTPGDRALWAGLRRRGATIVTSEFVLGGVLRQAVDIEGNML</sequence>
<name>A0ABM3LSW2_BICAN</name>
<dbReference type="InterPro" id="IPR036420">
    <property type="entry name" value="BRCT_dom_sf"/>
</dbReference>
<evidence type="ECO:0000256" key="9">
    <source>
        <dbReference type="ARBA" id="ARBA00022990"/>
    </source>
</evidence>
<comment type="subcellular location">
    <subcellularLocation>
        <location evidence="2">Chromosome</location>
    </subcellularLocation>
    <subcellularLocation>
        <location evidence="1">Nucleus</location>
    </subcellularLocation>
</comment>
<evidence type="ECO:0000256" key="14">
    <source>
        <dbReference type="SAM" id="MobiDB-lite"/>
    </source>
</evidence>
<proteinExistence type="predicted"/>
<evidence type="ECO:0000256" key="11">
    <source>
        <dbReference type="ARBA" id="ARBA00023306"/>
    </source>
</evidence>
<evidence type="ECO:0000256" key="7">
    <source>
        <dbReference type="ARBA" id="ARBA00022763"/>
    </source>
</evidence>
<evidence type="ECO:0000256" key="1">
    <source>
        <dbReference type="ARBA" id="ARBA00004123"/>
    </source>
</evidence>
<dbReference type="PROSITE" id="PS50006">
    <property type="entry name" value="FHA_DOMAIN"/>
    <property type="match status" value="1"/>
</dbReference>
<dbReference type="CDD" id="cd18432">
    <property type="entry name" value="BRCT_PAXIP1_rpt6_like"/>
    <property type="match status" value="1"/>
</dbReference>
<feature type="compositionally biased region" description="Basic and acidic residues" evidence="14">
    <location>
        <begin position="1176"/>
        <end position="1201"/>
    </location>
</feature>
<feature type="compositionally biased region" description="Basic and acidic residues" evidence="14">
    <location>
        <begin position="490"/>
        <end position="501"/>
    </location>
</feature>
<dbReference type="Pfam" id="PF16589">
    <property type="entry name" value="BRCT_2"/>
    <property type="match status" value="1"/>
</dbReference>
<evidence type="ECO:0000259" key="16">
    <source>
        <dbReference type="PROSITE" id="PS50172"/>
    </source>
</evidence>
<keyword evidence="4" id="KW-0158">Chromosome</keyword>
<dbReference type="GeneID" id="112056307"/>
<evidence type="ECO:0000256" key="3">
    <source>
        <dbReference type="ARBA" id="ARBA00015014"/>
    </source>
</evidence>
<dbReference type="SUPFAM" id="SSF52113">
    <property type="entry name" value="BRCT domain"/>
    <property type="match status" value="1"/>
</dbReference>
<feature type="region of interest" description="Disordered" evidence="14">
    <location>
        <begin position="901"/>
        <end position="932"/>
    </location>
</feature>
<feature type="compositionally biased region" description="Basic and acidic residues" evidence="14">
    <location>
        <begin position="1031"/>
        <end position="1049"/>
    </location>
</feature>
<evidence type="ECO:0000313" key="18">
    <source>
        <dbReference type="RefSeq" id="XP_052742168.1"/>
    </source>
</evidence>
<keyword evidence="17" id="KW-1185">Reference proteome</keyword>
<feature type="compositionally biased region" description="Basic and acidic residues" evidence="14">
    <location>
        <begin position="1104"/>
        <end position="1129"/>
    </location>
</feature>
<dbReference type="CDD" id="cd17744">
    <property type="entry name" value="BRCT_MDC1_rpt1"/>
    <property type="match status" value="1"/>
</dbReference>
<keyword evidence="7" id="KW-0227">DNA damage</keyword>
<keyword evidence="8" id="KW-0832">Ubl conjugation</keyword>
<reference evidence="18" key="1">
    <citation type="submission" date="2025-08" db="UniProtKB">
        <authorList>
            <consortium name="RefSeq"/>
        </authorList>
    </citation>
    <scope>IDENTIFICATION</scope>
</reference>
<feature type="region of interest" description="Disordered" evidence="14">
    <location>
        <begin position="529"/>
        <end position="551"/>
    </location>
</feature>
<feature type="domain" description="FHA" evidence="15">
    <location>
        <begin position="43"/>
        <end position="94"/>
    </location>
</feature>
<dbReference type="PROSITE" id="PS50172">
    <property type="entry name" value="BRCT"/>
    <property type="match status" value="1"/>
</dbReference>
<dbReference type="Gene3D" id="3.40.50.10190">
    <property type="entry name" value="BRCT domain"/>
    <property type="match status" value="2"/>
</dbReference>
<evidence type="ECO:0000256" key="5">
    <source>
        <dbReference type="ARBA" id="ARBA00022499"/>
    </source>
</evidence>
<protein>
    <recommendedName>
        <fullName evidence="3">Mediator of DNA damage checkpoint protein 1</fullName>
    </recommendedName>
    <alternativeName>
        <fullName evidence="13">PAX transactivation activation domain-interacting protein</fullName>
    </alternativeName>
    <alternativeName>
        <fullName evidence="12">PAX-interacting protein 1</fullName>
    </alternativeName>
</protein>
<feature type="compositionally biased region" description="Polar residues" evidence="14">
    <location>
        <begin position="529"/>
        <end position="538"/>
    </location>
</feature>
<keyword evidence="10" id="KW-0539">Nucleus</keyword>
<dbReference type="Pfam" id="PF00498">
    <property type="entry name" value="FHA"/>
    <property type="match status" value="1"/>
</dbReference>
<evidence type="ECO:0000256" key="2">
    <source>
        <dbReference type="ARBA" id="ARBA00004286"/>
    </source>
</evidence>
<keyword evidence="5" id="KW-1017">Isopeptide bond</keyword>
<dbReference type="InterPro" id="IPR001357">
    <property type="entry name" value="BRCT_dom"/>
</dbReference>
<feature type="compositionally biased region" description="Basic and acidic residues" evidence="14">
    <location>
        <begin position="988"/>
        <end position="1017"/>
    </location>
</feature>
<evidence type="ECO:0000313" key="17">
    <source>
        <dbReference type="Proteomes" id="UP001652582"/>
    </source>
</evidence>
<organism evidence="17 18">
    <name type="scientific">Bicyclus anynana</name>
    <name type="common">Squinting bush brown butterfly</name>
    <dbReference type="NCBI Taxonomy" id="110368"/>
    <lineage>
        <taxon>Eukaryota</taxon>
        <taxon>Metazoa</taxon>
        <taxon>Ecdysozoa</taxon>
        <taxon>Arthropoda</taxon>
        <taxon>Hexapoda</taxon>
        <taxon>Insecta</taxon>
        <taxon>Pterygota</taxon>
        <taxon>Neoptera</taxon>
        <taxon>Endopterygota</taxon>
        <taxon>Lepidoptera</taxon>
        <taxon>Glossata</taxon>
        <taxon>Ditrysia</taxon>
        <taxon>Papilionoidea</taxon>
        <taxon>Nymphalidae</taxon>
        <taxon>Satyrinae</taxon>
        <taxon>Satyrini</taxon>
        <taxon>Mycalesina</taxon>
        <taxon>Bicyclus</taxon>
    </lineage>
</organism>
<evidence type="ECO:0000256" key="6">
    <source>
        <dbReference type="ARBA" id="ARBA00022737"/>
    </source>
</evidence>
<dbReference type="Proteomes" id="UP001652582">
    <property type="component" value="Chromosome 16"/>
</dbReference>
<dbReference type="InterPro" id="IPR051579">
    <property type="entry name" value="DDR_Transcriptional_Reg"/>
</dbReference>
<dbReference type="SMART" id="SM00240">
    <property type="entry name" value="FHA"/>
    <property type="match status" value="1"/>
</dbReference>
<evidence type="ECO:0000256" key="12">
    <source>
        <dbReference type="ARBA" id="ARBA00023858"/>
    </source>
</evidence>
<evidence type="ECO:0000259" key="15">
    <source>
        <dbReference type="PROSITE" id="PS50006"/>
    </source>
</evidence>